<organism evidence="2 3">
    <name type="scientific">Plasmodium vivax</name>
    <name type="common">malaria parasite P. vivax</name>
    <dbReference type="NCBI Taxonomy" id="5855"/>
    <lineage>
        <taxon>Eukaryota</taxon>
        <taxon>Sar</taxon>
        <taxon>Alveolata</taxon>
        <taxon>Apicomplexa</taxon>
        <taxon>Aconoidasida</taxon>
        <taxon>Haemosporida</taxon>
        <taxon>Plasmodiidae</taxon>
        <taxon>Plasmodium</taxon>
        <taxon>Plasmodium (Plasmodium)</taxon>
    </lineage>
</organism>
<sequence length="463" mass="53518">MGDSKSYEAYLNYHDYDKYKFYFNAPWITTFNEEEYQKSLDLLKVDKTVKEKHSEAFRLLFKHLHNSNVFSSMDVPTACKYISYALRKKVYREKQQEYNDSTFDIFKRFLIKYKKGKDITSDHCENSLVLIDPEIFEEMHNLYTLYEKYSLFAPTGTYRKPSSDCRELEKFAILYNAFIKDQKLINKSLYDVLKNFEPRVNKTITDYKHYCTDQYLTMSPLKADYLPKDVKSNMNAPEKQQPIELPTAESRPRTLEQSRLPDSSSQISNDRTSLHTQPKMNEDREAVRLGDPQKSLEYQEVEVPEVAEEVRGTENVYRGGHGTEDVYRASRSPPMRRSSGYPGDITIPETLKHTRLTDNSLDTQKTESPIEDRGFITNIQGAFSSIAEHVEPAPILGVSGGMGVLFLLFKYTPVGSFFGGRRGRFRQIPRTFGGFPPGDFANFQEYGGGYVGYSQMDMPFQGE</sequence>
<accession>A0A8S4HHC2</accession>
<evidence type="ECO:0000313" key="2">
    <source>
        <dbReference type="EMBL" id="CAG9485307.1"/>
    </source>
</evidence>
<feature type="region of interest" description="Disordered" evidence="1">
    <location>
        <begin position="231"/>
        <end position="285"/>
    </location>
</feature>
<dbReference type="EMBL" id="CAJZCX010000017">
    <property type="protein sequence ID" value="CAG9485307.1"/>
    <property type="molecule type" value="Genomic_DNA"/>
</dbReference>
<comment type="caution">
    <text evidence="2">The sequence shown here is derived from an EMBL/GenBank/DDBJ whole genome shotgun (WGS) entry which is preliminary data.</text>
</comment>
<name>A0A8S4HHC2_PLAVI</name>
<feature type="compositionally biased region" description="Polar residues" evidence="1">
    <location>
        <begin position="257"/>
        <end position="279"/>
    </location>
</feature>
<dbReference type="VEuPathDB" id="PlasmoDB:PVPAM_020006200"/>
<gene>
    <name evidence="2" type="ORF">PVW1_000007500</name>
</gene>
<evidence type="ECO:0000256" key="1">
    <source>
        <dbReference type="SAM" id="MobiDB-lite"/>
    </source>
</evidence>
<reference evidence="2" key="1">
    <citation type="submission" date="2021-09" db="EMBL/GenBank/DDBJ databases">
        <authorList>
            <consortium name="Pathogen Informatics"/>
        </authorList>
    </citation>
    <scope>NUCLEOTIDE SEQUENCE</scope>
    <source>
        <strain evidence="2">PvW1</strain>
    </source>
</reference>
<proteinExistence type="predicted"/>
<protein>
    <submittedName>
        <fullName evidence="2">(malaria parasite P. vivax) hypothetical protein</fullName>
    </submittedName>
</protein>
<dbReference type="Proteomes" id="UP000779233">
    <property type="component" value="Unassembled WGS sequence"/>
</dbReference>
<dbReference type="AlphaFoldDB" id="A0A8S4HHC2"/>
<feature type="region of interest" description="Disordered" evidence="1">
    <location>
        <begin position="316"/>
        <end position="346"/>
    </location>
</feature>
<feature type="compositionally biased region" description="Low complexity" evidence="1">
    <location>
        <begin position="329"/>
        <end position="339"/>
    </location>
</feature>
<evidence type="ECO:0000313" key="3">
    <source>
        <dbReference type="Proteomes" id="UP000779233"/>
    </source>
</evidence>